<dbReference type="RefSeq" id="WP_123878364.1">
    <property type="nucleotide sequence ID" value="NZ_CP033920.1"/>
</dbReference>
<dbReference type="Proteomes" id="UP000273270">
    <property type="component" value="Chromosome"/>
</dbReference>
<gene>
    <name evidence="1" type="ORF">EG346_10030</name>
    <name evidence="2" type="ORF">NCTC13533_00386</name>
</gene>
<dbReference type="OrthoDB" id="1419607at2"/>
<reference evidence="1" key="3">
    <citation type="submission" date="2018-11" db="EMBL/GenBank/DDBJ databases">
        <title>Proposal to divide the Flavobacteriaceae and reorganize its genera based on Amino Acid Identity values calculated from whole genome sequences.</title>
        <authorList>
            <person name="Nicholson A.C."/>
            <person name="Gulvik C.A."/>
            <person name="Whitney A.M."/>
            <person name="Humrighouse B.W."/>
            <person name="Bell M."/>
            <person name="Holmes B."/>
            <person name="Steigerwalt A."/>
            <person name="Villarma A."/>
            <person name="Sheth M."/>
            <person name="Batra D."/>
            <person name="Pryor J."/>
            <person name="Bernardet J.-F."/>
            <person name="Hugo C."/>
            <person name="Kampfer P."/>
            <person name="Newman J."/>
            <person name="Mcquiston J.R."/>
        </authorList>
    </citation>
    <scope>NUCLEOTIDE SEQUENCE [LARGE SCALE GENOMIC DNA]</scope>
    <source>
        <strain evidence="1">G0188</strain>
    </source>
</reference>
<dbReference type="Proteomes" id="UP000255224">
    <property type="component" value="Unassembled WGS sequence"/>
</dbReference>
<sequence length="333" mass="38635">MNDIWHFLREFESKDLVKHYIKTKFGYEINTSKATEITSAFKQGRSYFDSVLNSDISVKPLLQYYGIVALSRGLILILNRKSRENNIFPSHGLKISNWSDISPTGKFENIVLKTSSGTFKELVKATNNKSYFRAKSNYINWHLEYVILDEAYEFSLKELSYSYPDLRKSVEAWLGESIPSYQLETLKYAEGKTIINAIGKGNFERIFPEQLYKNRTIEESEKITKVTFESNINPHISQKWSSSFQVIGDPYLIPPFNSTLFLNEISKMFATSFIFGTISRYYPTAWNNITSGVKDDRILPFAINLMDFLQEKYPQIVMDFINSPYNFENNASH</sequence>
<proteinExistence type="predicted"/>
<reference evidence="2 3" key="1">
    <citation type="submission" date="2018-06" db="EMBL/GenBank/DDBJ databases">
        <authorList>
            <consortium name="Pathogen Informatics"/>
            <person name="Doyle S."/>
        </authorList>
    </citation>
    <scope>NUCLEOTIDE SEQUENCE [LARGE SCALE GENOMIC DNA]</scope>
    <source>
        <strain evidence="2 3">NCTC13533</strain>
    </source>
</reference>
<evidence type="ECO:0008006" key="5">
    <source>
        <dbReference type="Google" id="ProtNLM"/>
    </source>
</evidence>
<name>A0A376DNR9_CHRCU</name>
<dbReference type="InterPro" id="IPR026988">
    <property type="entry name" value="YaaC-like"/>
</dbReference>
<dbReference type="EMBL" id="CP033920">
    <property type="protein sequence ID" value="AZA48502.1"/>
    <property type="molecule type" value="Genomic_DNA"/>
</dbReference>
<evidence type="ECO:0000313" key="2">
    <source>
        <dbReference type="EMBL" id="STC92505.1"/>
    </source>
</evidence>
<keyword evidence="4" id="KW-1185">Reference proteome</keyword>
<dbReference type="EMBL" id="UFVQ01000003">
    <property type="protein sequence ID" value="STC92505.1"/>
    <property type="molecule type" value="Genomic_DNA"/>
</dbReference>
<evidence type="ECO:0000313" key="1">
    <source>
        <dbReference type="EMBL" id="AZA48502.1"/>
    </source>
</evidence>
<accession>A0A376DNR9</accession>
<reference evidence="4" key="2">
    <citation type="submission" date="2018-11" db="EMBL/GenBank/DDBJ databases">
        <title>Proposal to divide the Flavobacteriaceae and reorganize its genera based on Amino Acid Identity values calculated from whole genome sequences.</title>
        <authorList>
            <person name="Nicholson A.C."/>
            <person name="Gulvik C.A."/>
            <person name="Whitney A.M."/>
            <person name="Humrighouse B.W."/>
            <person name="Bell M."/>
            <person name="Holmes B."/>
            <person name="Steigerwalt A.G."/>
            <person name="Villarma A."/>
            <person name="Sheth M."/>
            <person name="Batra D."/>
            <person name="Pryor J."/>
            <person name="Bernardet J.-F."/>
            <person name="Hugo C."/>
            <person name="Kampfer P."/>
            <person name="Newman J."/>
            <person name="McQuiston J.R."/>
        </authorList>
    </citation>
    <scope>NUCLEOTIDE SEQUENCE [LARGE SCALE GENOMIC DNA]</scope>
    <source>
        <strain evidence="4">G0188</strain>
    </source>
</reference>
<dbReference type="AlphaFoldDB" id="A0A376DNR9"/>
<evidence type="ECO:0000313" key="3">
    <source>
        <dbReference type="Proteomes" id="UP000255224"/>
    </source>
</evidence>
<dbReference type="KEGG" id="ccau:EG346_10030"/>
<evidence type="ECO:0000313" key="4">
    <source>
        <dbReference type="Proteomes" id="UP000273270"/>
    </source>
</evidence>
<dbReference type="Pfam" id="PF14175">
    <property type="entry name" value="YaaC"/>
    <property type="match status" value="1"/>
</dbReference>
<accession>A0A3G6NAT4</accession>
<protein>
    <recommendedName>
        <fullName evidence="5">YaaC-like Protein</fullName>
    </recommendedName>
</protein>
<organism evidence="2 3">
    <name type="scientific">Chryseobacterium carnipullorum</name>
    <dbReference type="NCBI Taxonomy" id="1124835"/>
    <lineage>
        <taxon>Bacteria</taxon>
        <taxon>Pseudomonadati</taxon>
        <taxon>Bacteroidota</taxon>
        <taxon>Flavobacteriia</taxon>
        <taxon>Flavobacteriales</taxon>
        <taxon>Weeksellaceae</taxon>
        <taxon>Chryseobacterium group</taxon>
        <taxon>Chryseobacterium</taxon>
    </lineage>
</organism>